<comment type="function">
    <text evidence="13">ADP:ATP antiporter that mediates import of ADP into the mitochondrial matrix for ATP synthesis, and export of ATP out to fuel the cell. Cycles between the cytoplasmic-open state (c-state) and the matrix-open state (m-state): operates by the alternating access mechanism with a single substrate-binding site intermittently exposed to either the cytosolic (c-state) or matrix (m-state) side of the inner mitochondrial membrane.</text>
</comment>
<sequence>MVAGCTGAIAKTITAPIDRIKVILQTQYSATAVLEGKRVPYKGIFDCIGVLSFWRGNLVNVVRYFPTQALNFSLNDYISKQLRKNAHAKYTKFISFASGGTAGAITTLVMYPLEYCQTRISADVGSDKKDINQKYYVKREFRGIYDCVSKTSKRGGIKAFYCGIGIAAMGMGFYRTLYFGLYDLVKRTLVPISKNSDEKLKLPILSGLIVAQCITIFASTFCYPFDTLGRRMMLEVAKGKNKQRFTSIIGAVKFIYTEGGIRSFYKGIFANYIKGFSGALILVLYDEITTHFYK</sequence>
<gene>
    <name evidence="17" type="ORF">RN001_013482</name>
</gene>
<reference evidence="18" key="1">
    <citation type="submission" date="2023-01" db="EMBL/GenBank/DDBJ databases">
        <title>Key to firefly adult light organ development and bioluminescence: homeobox transcription factors regulate luciferase expression and transportation to peroxisome.</title>
        <authorList>
            <person name="Fu X."/>
        </authorList>
    </citation>
    <scope>NUCLEOTIDE SEQUENCE [LARGE SCALE GENOMIC DNA]</scope>
</reference>
<dbReference type="EMBL" id="JARPUR010000006">
    <property type="protein sequence ID" value="KAK4874122.1"/>
    <property type="molecule type" value="Genomic_DNA"/>
</dbReference>
<keyword evidence="11 14" id="KW-0472">Membrane</keyword>
<dbReference type="PRINTS" id="PR00926">
    <property type="entry name" value="MITOCARRIER"/>
</dbReference>
<evidence type="ECO:0000256" key="6">
    <source>
        <dbReference type="ARBA" id="ARBA00022692"/>
    </source>
</evidence>
<evidence type="ECO:0000256" key="12">
    <source>
        <dbReference type="ARBA" id="ARBA00024143"/>
    </source>
</evidence>
<dbReference type="SUPFAM" id="SSF103506">
    <property type="entry name" value="Mitochondrial carrier"/>
    <property type="match status" value="1"/>
</dbReference>
<dbReference type="GO" id="GO:1990544">
    <property type="term" value="P:mitochondrial ATP transmembrane transport"/>
    <property type="evidence" value="ECO:0007669"/>
    <property type="project" value="InterPro"/>
</dbReference>
<evidence type="ECO:0000256" key="10">
    <source>
        <dbReference type="ARBA" id="ARBA00023128"/>
    </source>
</evidence>
<keyword evidence="9 16" id="KW-1133">Transmembrane helix</keyword>
<feature type="transmembrane region" description="Helical" evidence="16">
    <location>
        <begin position="159"/>
        <end position="182"/>
    </location>
</feature>
<dbReference type="GO" id="GO:0005471">
    <property type="term" value="F:ATP:ADP antiporter activity"/>
    <property type="evidence" value="ECO:0007669"/>
    <property type="project" value="UniProtKB-UniRule"/>
</dbReference>
<evidence type="ECO:0000256" key="1">
    <source>
        <dbReference type="ARBA" id="ARBA00004448"/>
    </source>
</evidence>
<dbReference type="InterPro" id="IPR018108">
    <property type="entry name" value="MCP_transmembrane"/>
</dbReference>
<comment type="similarity">
    <text evidence="2 15">Belongs to the mitochondrial carrier (TC 2.A.29) family.</text>
</comment>
<dbReference type="PANTHER" id="PTHR45635:SF14">
    <property type="entry name" value="ADP_ATP TRANSLOCASE"/>
    <property type="match status" value="1"/>
</dbReference>
<keyword evidence="5" id="KW-0050">Antiport</keyword>
<keyword evidence="8" id="KW-0999">Mitochondrion inner membrane</keyword>
<comment type="subcellular location">
    <subcellularLocation>
        <location evidence="16">Membrane</location>
        <topology evidence="16">Multi-pass membrane protein</topology>
    </subcellularLocation>
    <subcellularLocation>
        <location evidence="1">Mitochondrion inner membrane</location>
        <topology evidence="1">Multi-pass membrane protein</topology>
    </subcellularLocation>
</comment>
<name>A0AAN7P038_9COLE</name>
<dbReference type="InterPro" id="IPR002113">
    <property type="entry name" value="ADT_euk_type"/>
</dbReference>
<keyword evidence="4 15" id="KW-0813">Transport</keyword>
<evidence type="ECO:0000256" key="5">
    <source>
        <dbReference type="ARBA" id="ARBA00022449"/>
    </source>
</evidence>
<feature type="repeat" description="Solcar" evidence="14">
    <location>
        <begin position="90"/>
        <end position="188"/>
    </location>
</feature>
<keyword evidence="10" id="KW-0496">Mitochondrion</keyword>
<evidence type="ECO:0000256" key="13">
    <source>
        <dbReference type="ARBA" id="ARBA00045250"/>
    </source>
</evidence>
<dbReference type="PANTHER" id="PTHR45635">
    <property type="entry name" value="ADP,ATP CARRIER PROTEIN 1-RELATED-RELATED"/>
    <property type="match status" value="1"/>
</dbReference>
<dbReference type="InterPro" id="IPR002067">
    <property type="entry name" value="MCP"/>
</dbReference>
<dbReference type="GO" id="GO:0140021">
    <property type="term" value="P:mitochondrial ADP transmembrane transport"/>
    <property type="evidence" value="ECO:0007669"/>
    <property type="project" value="InterPro"/>
</dbReference>
<protein>
    <recommendedName>
        <fullName evidence="16">ADP/ATP translocase</fullName>
    </recommendedName>
    <alternativeName>
        <fullName evidence="16">ADP,ATP carrier protein</fullName>
    </alternativeName>
</protein>
<comment type="subunit">
    <text evidence="3 16">Monomer.</text>
</comment>
<evidence type="ECO:0000256" key="15">
    <source>
        <dbReference type="RuleBase" id="RU000488"/>
    </source>
</evidence>
<evidence type="ECO:0000256" key="3">
    <source>
        <dbReference type="ARBA" id="ARBA00011245"/>
    </source>
</evidence>
<proteinExistence type="inferred from homology"/>
<feature type="repeat" description="Solcar" evidence="14">
    <location>
        <begin position="202"/>
        <end position="291"/>
    </location>
</feature>
<dbReference type="PROSITE" id="PS50920">
    <property type="entry name" value="SOLCAR"/>
    <property type="match status" value="3"/>
</dbReference>
<dbReference type="Pfam" id="PF00153">
    <property type="entry name" value="Mito_carr"/>
    <property type="match status" value="3"/>
</dbReference>
<accession>A0AAN7P038</accession>
<comment type="caution">
    <text evidence="17">The sequence shown here is derived from an EMBL/GenBank/DDBJ whole genome shotgun (WGS) entry which is preliminary data.</text>
</comment>
<evidence type="ECO:0000256" key="16">
    <source>
        <dbReference type="RuleBase" id="RU368008"/>
    </source>
</evidence>
<evidence type="ECO:0000256" key="7">
    <source>
        <dbReference type="ARBA" id="ARBA00022737"/>
    </source>
</evidence>
<organism evidence="17 18">
    <name type="scientific">Aquatica leii</name>
    <dbReference type="NCBI Taxonomy" id="1421715"/>
    <lineage>
        <taxon>Eukaryota</taxon>
        <taxon>Metazoa</taxon>
        <taxon>Ecdysozoa</taxon>
        <taxon>Arthropoda</taxon>
        <taxon>Hexapoda</taxon>
        <taxon>Insecta</taxon>
        <taxon>Pterygota</taxon>
        <taxon>Neoptera</taxon>
        <taxon>Endopterygota</taxon>
        <taxon>Coleoptera</taxon>
        <taxon>Polyphaga</taxon>
        <taxon>Elateriformia</taxon>
        <taxon>Elateroidea</taxon>
        <taxon>Lampyridae</taxon>
        <taxon>Luciolinae</taxon>
        <taxon>Aquatica</taxon>
    </lineage>
</organism>
<dbReference type="InterPro" id="IPR023395">
    <property type="entry name" value="MCP_dom_sf"/>
</dbReference>
<keyword evidence="18" id="KW-1185">Reference proteome</keyword>
<evidence type="ECO:0000256" key="8">
    <source>
        <dbReference type="ARBA" id="ARBA00022792"/>
    </source>
</evidence>
<comment type="caution">
    <text evidence="16">Lacks conserved residue(s) required for the propagation of feature annotation.</text>
</comment>
<evidence type="ECO:0000256" key="9">
    <source>
        <dbReference type="ARBA" id="ARBA00022989"/>
    </source>
</evidence>
<keyword evidence="7" id="KW-0677">Repeat</keyword>
<feature type="repeat" description="Solcar" evidence="14">
    <location>
        <begin position="1"/>
        <end position="81"/>
    </location>
</feature>
<evidence type="ECO:0000313" key="17">
    <source>
        <dbReference type="EMBL" id="KAK4874122.1"/>
    </source>
</evidence>
<evidence type="ECO:0000256" key="11">
    <source>
        <dbReference type="ARBA" id="ARBA00023136"/>
    </source>
</evidence>
<keyword evidence="6 14" id="KW-0812">Transmembrane</keyword>
<dbReference type="GO" id="GO:0005743">
    <property type="term" value="C:mitochondrial inner membrane"/>
    <property type="evidence" value="ECO:0007669"/>
    <property type="project" value="UniProtKB-SubCell"/>
</dbReference>
<comment type="catalytic activity">
    <reaction evidence="12">
        <text>ADP(in) + ATP(out) = ADP(out) + ATP(in)</text>
        <dbReference type="Rhea" id="RHEA:34999"/>
        <dbReference type="ChEBI" id="CHEBI:30616"/>
        <dbReference type="ChEBI" id="CHEBI:456216"/>
    </reaction>
    <physiologicalReaction direction="left-to-right" evidence="12">
        <dbReference type="Rhea" id="RHEA:35000"/>
    </physiologicalReaction>
</comment>
<dbReference type="Proteomes" id="UP001353858">
    <property type="component" value="Unassembled WGS sequence"/>
</dbReference>
<evidence type="ECO:0000313" key="18">
    <source>
        <dbReference type="Proteomes" id="UP001353858"/>
    </source>
</evidence>
<evidence type="ECO:0000256" key="4">
    <source>
        <dbReference type="ARBA" id="ARBA00022448"/>
    </source>
</evidence>
<dbReference type="AlphaFoldDB" id="A0AAN7P038"/>
<feature type="transmembrane region" description="Helical" evidence="16">
    <location>
        <begin position="202"/>
        <end position="223"/>
    </location>
</feature>
<comment type="function">
    <text evidence="16">Catalyzes the exchange of ADP and ATP across the membrane.</text>
</comment>
<dbReference type="Gene3D" id="1.50.40.10">
    <property type="entry name" value="Mitochondrial carrier domain"/>
    <property type="match status" value="1"/>
</dbReference>
<evidence type="ECO:0000256" key="2">
    <source>
        <dbReference type="ARBA" id="ARBA00006375"/>
    </source>
</evidence>
<evidence type="ECO:0000256" key="14">
    <source>
        <dbReference type="PROSITE-ProRule" id="PRU00282"/>
    </source>
</evidence>